<dbReference type="EMBL" id="CP133218">
    <property type="protein sequence ID" value="WML91108.1"/>
    <property type="molecule type" value="Genomic_DNA"/>
</dbReference>
<evidence type="ECO:0000313" key="3">
    <source>
        <dbReference type="Proteomes" id="UP001236657"/>
    </source>
</evidence>
<proteinExistence type="predicted"/>
<feature type="domain" description="Putative restriction endonuclease" evidence="1">
    <location>
        <begin position="15"/>
        <end position="72"/>
    </location>
</feature>
<dbReference type="Proteomes" id="UP001236657">
    <property type="component" value="Chromosome"/>
</dbReference>
<reference evidence="2 3" key="1">
    <citation type="submission" date="2023-08" db="EMBL/GenBank/DDBJ databases">
        <title>New molecular markers tilS and rpoB for phylogenetic and monitoring studies of the genus Thiothrix biodiversity.</title>
        <authorList>
            <person name="Ravin N.V."/>
            <person name="Smolyakov D."/>
            <person name="Markov N.D."/>
            <person name="Beletsky A.V."/>
            <person name="Mardanov A.V."/>
            <person name="Rudenko T.S."/>
            <person name="Grabovich M.Y."/>
        </authorList>
    </citation>
    <scope>NUCLEOTIDE SEQUENCE [LARGE SCALE GENOMIC DNA]</scope>
    <source>
        <strain evidence="2 3">MK1</strain>
    </source>
</reference>
<dbReference type="PANTHER" id="PTHR36558:SF1">
    <property type="entry name" value="RESTRICTION ENDONUCLEASE DOMAIN-CONTAINING PROTEIN-RELATED"/>
    <property type="match status" value="1"/>
</dbReference>
<dbReference type="InterPro" id="IPR008538">
    <property type="entry name" value="Uma2"/>
</dbReference>
<gene>
    <name evidence="2" type="ORF">RCF98_01840</name>
</gene>
<protein>
    <recommendedName>
        <fullName evidence="1">Putative restriction endonuclease domain-containing protein</fullName>
    </recommendedName>
</protein>
<organism evidence="2 3">
    <name type="scientific">Thiothrix lacustris</name>
    <dbReference type="NCBI Taxonomy" id="525917"/>
    <lineage>
        <taxon>Bacteria</taxon>
        <taxon>Pseudomonadati</taxon>
        <taxon>Pseudomonadota</taxon>
        <taxon>Gammaproteobacteria</taxon>
        <taxon>Thiotrichales</taxon>
        <taxon>Thiotrichaceae</taxon>
        <taxon>Thiothrix</taxon>
    </lineage>
</organism>
<evidence type="ECO:0000259" key="1">
    <source>
        <dbReference type="Pfam" id="PF05685"/>
    </source>
</evidence>
<sequence length="270" mass="31351">MAAVAEKFDYLSVADYLAGEEISEIKHEYVEGQVYAMAGAKINHNKIVRNMSSLLWNHLRHQPCEPLSGDMLMKRDMLCLTFRRGRIAYALFHPLTLPKETHMIWRDWLKQWKMTKLQLNPPFLNVELKIANADKDAAWEMYIELLTRITTQTLDPKDGDEKTALDSIYKLFEITREIIKRHGRDSLEFTKLAIVVLNQIIRPFTARWHKHSVSGAFSDSVQRDLFRKELAELQIDLRRYTGMLGYMAGVETDLLLLEQAETTDTDVANH</sequence>
<keyword evidence="3" id="KW-1185">Reference proteome</keyword>
<dbReference type="PANTHER" id="PTHR36558">
    <property type="entry name" value="GLR1098 PROTEIN"/>
    <property type="match status" value="1"/>
</dbReference>
<dbReference type="Gene3D" id="3.90.1570.10">
    <property type="entry name" value="tt1808, chain A"/>
    <property type="match status" value="1"/>
</dbReference>
<evidence type="ECO:0000313" key="2">
    <source>
        <dbReference type="EMBL" id="WML91108.1"/>
    </source>
</evidence>
<dbReference type="Pfam" id="PF05685">
    <property type="entry name" value="Uma2"/>
    <property type="match status" value="1"/>
</dbReference>
<dbReference type="RefSeq" id="WP_308895783.1">
    <property type="nucleotide sequence ID" value="NZ_CP133218.1"/>
</dbReference>
<name>A0ABY9MRF6_9GAMM</name>
<dbReference type="CDD" id="cd06260">
    <property type="entry name" value="DUF820-like"/>
    <property type="match status" value="1"/>
</dbReference>
<accession>A0ABY9MRF6</accession>
<dbReference type="InterPro" id="IPR012296">
    <property type="entry name" value="Nuclease_put_TT1808"/>
</dbReference>